<evidence type="ECO:0000256" key="1">
    <source>
        <dbReference type="ARBA" id="ARBA00004610"/>
    </source>
</evidence>
<proteinExistence type="inferred from homology"/>
<evidence type="ECO:0000256" key="5">
    <source>
        <dbReference type="ARBA" id="ARBA00022692"/>
    </source>
</evidence>
<comment type="subcellular location">
    <subcellularLocation>
        <location evidence="1">Cell junction</location>
        <location evidence="1">Gap junction</location>
    </subcellularLocation>
    <subcellularLocation>
        <location evidence="2 12">Cell membrane</location>
        <topology evidence="2 12">Multi-pass membrane protein</topology>
    </subcellularLocation>
</comment>
<evidence type="ECO:0000256" key="12">
    <source>
        <dbReference type="RuleBase" id="RU010713"/>
    </source>
</evidence>
<evidence type="ECO:0000256" key="2">
    <source>
        <dbReference type="ARBA" id="ARBA00004651"/>
    </source>
</evidence>
<keyword evidence="10 12" id="KW-0472">Membrane</keyword>
<keyword evidence="13" id="KW-1185">Reference proteome</keyword>
<dbReference type="RefSeq" id="XP_025406696.1">
    <property type="nucleotide sequence ID" value="XM_025550911.1"/>
</dbReference>
<evidence type="ECO:0000256" key="6">
    <source>
        <dbReference type="ARBA" id="ARBA00022868"/>
    </source>
</evidence>
<feature type="transmembrane region" description="Helical" evidence="12">
    <location>
        <begin position="267"/>
        <end position="288"/>
    </location>
</feature>
<evidence type="ECO:0000256" key="10">
    <source>
        <dbReference type="ARBA" id="ARBA00023136"/>
    </source>
</evidence>
<accession>A0A8B8F7U5</accession>
<dbReference type="GO" id="GO:0034220">
    <property type="term" value="P:monoatomic ion transmembrane transport"/>
    <property type="evidence" value="ECO:0007669"/>
    <property type="project" value="UniProtKB-KW"/>
</dbReference>
<dbReference type="GO" id="GO:0005243">
    <property type="term" value="F:gap junction channel activity"/>
    <property type="evidence" value="ECO:0007669"/>
    <property type="project" value="TreeGrafter"/>
</dbReference>
<dbReference type="GeneID" id="112680728"/>
<dbReference type="GO" id="GO:0007602">
    <property type="term" value="P:phototransduction"/>
    <property type="evidence" value="ECO:0007669"/>
    <property type="project" value="TreeGrafter"/>
</dbReference>
<comment type="similarity">
    <text evidence="12">Belongs to the pannexin family.</text>
</comment>
<keyword evidence="9 12" id="KW-0406">Ion transport</keyword>
<keyword evidence="3 12" id="KW-0813">Transport</keyword>
<evidence type="ECO:0000256" key="7">
    <source>
        <dbReference type="ARBA" id="ARBA00022949"/>
    </source>
</evidence>
<feature type="transmembrane region" description="Helical" evidence="12">
    <location>
        <begin position="38"/>
        <end position="56"/>
    </location>
</feature>
<organism evidence="13 14">
    <name type="scientific">Sipha flava</name>
    <name type="common">yellow sugarcane aphid</name>
    <dbReference type="NCBI Taxonomy" id="143950"/>
    <lineage>
        <taxon>Eukaryota</taxon>
        <taxon>Metazoa</taxon>
        <taxon>Ecdysozoa</taxon>
        <taxon>Arthropoda</taxon>
        <taxon>Hexapoda</taxon>
        <taxon>Insecta</taxon>
        <taxon>Pterygota</taxon>
        <taxon>Neoptera</taxon>
        <taxon>Paraneoptera</taxon>
        <taxon>Hemiptera</taxon>
        <taxon>Sternorrhyncha</taxon>
        <taxon>Aphidomorpha</taxon>
        <taxon>Aphidoidea</taxon>
        <taxon>Aphididae</taxon>
        <taxon>Sipha</taxon>
    </lineage>
</organism>
<feature type="transmembrane region" description="Helical" evidence="12">
    <location>
        <begin position="108"/>
        <end position="130"/>
    </location>
</feature>
<keyword evidence="6" id="KW-0303">Gap junction</keyword>
<dbReference type="Pfam" id="PF00876">
    <property type="entry name" value="Innexin"/>
    <property type="match status" value="1"/>
</dbReference>
<protein>
    <recommendedName>
        <fullName evidence="12">Innexin</fullName>
    </recommendedName>
</protein>
<evidence type="ECO:0000256" key="4">
    <source>
        <dbReference type="ARBA" id="ARBA00022475"/>
    </source>
</evidence>
<keyword evidence="4" id="KW-1003">Cell membrane</keyword>
<dbReference type="PRINTS" id="PR01262">
    <property type="entry name" value="INNEXIN"/>
</dbReference>
<dbReference type="PANTHER" id="PTHR11893">
    <property type="entry name" value="INNEXIN"/>
    <property type="match status" value="1"/>
</dbReference>
<gene>
    <name evidence="14" type="primary">LOC112680728</name>
    <name evidence="12" type="synonym">inx</name>
</gene>
<keyword evidence="11 12" id="KW-0407">Ion channel</keyword>
<feature type="transmembrane region" description="Helical" evidence="12">
    <location>
        <begin position="178"/>
        <end position="198"/>
    </location>
</feature>
<dbReference type="GO" id="GO:0005921">
    <property type="term" value="C:gap junction"/>
    <property type="evidence" value="ECO:0007669"/>
    <property type="project" value="UniProtKB-SubCell"/>
</dbReference>
<evidence type="ECO:0000256" key="9">
    <source>
        <dbReference type="ARBA" id="ARBA00023065"/>
    </source>
</evidence>
<dbReference type="GO" id="GO:0005886">
    <property type="term" value="C:plasma membrane"/>
    <property type="evidence" value="ECO:0007669"/>
    <property type="project" value="UniProtKB-SubCell"/>
</dbReference>
<keyword evidence="8 12" id="KW-1133">Transmembrane helix</keyword>
<dbReference type="Proteomes" id="UP000694846">
    <property type="component" value="Unplaced"/>
</dbReference>
<evidence type="ECO:0000256" key="3">
    <source>
        <dbReference type="ARBA" id="ARBA00022448"/>
    </source>
</evidence>
<dbReference type="AlphaFoldDB" id="A0A8B8F7U5"/>
<dbReference type="PROSITE" id="PS51013">
    <property type="entry name" value="PANNEXIN"/>
    <property type="match status" value="1"/>
</dbReference>
<keyword evidence="7" id="KW-0965">Cell junction</keyword>
<evidence type="ECO:0000256" key="11">
    <source>
        <dbReference type="ARBA" id="ARBA00023303"/>
    </source>
</evidence>
<comment type="function">
    <text evidence="12">Structural component of the gap junctions.</text>
</comment>
<evidence type="ECO:0000256" key="8">
    <source>
        <dbReference type="ARBA" id="ARBA00022989"/>
    </source>
</evidence>
<evidence type="ECO:0000313" key="13">
    <source>
        <dbReference type="Proteomes" id="UP000694846"/>
    </source>
</evidence>
<dbReference type="PANTHER" id="PTHR11893:SF37">
    <property type="entry name" value="INNEXIN INX3"/>
    <property type="match status" value="1"/>
</dbReference>
<evidence type="ECO:0000313" key="14">
    <source>
        <dbReference type="RefSeq" id="XP_025406696.1"/>
    </source>
</evidence>
<dbReference type="OrthoDB" id="5867527at2759"/>
<reference evidence="14" key="1">
    <citation type="submission" date="2025-08" db="UniProtKB">
        <authorList>
            <consortium name="RefSeq"/>
        </authorList>
    </citation>
    <scope>IDENTIFICATION</scope>
    <source>
        <tissue evidence="14">Whole body</tissue>
    </source>
</reference>
<dbReference type="InterPro" id="IPR000990">
    <property type="entry name" value="Innexin"/>
</dbReference>
<name>A0A8B8F7U5_9HEMI</name>
<keyword evidence="5 12" id="KW-0812">Transmembrane</keyword>
<sequence length="383" mass="45549">MAFISSFNNIAKYFHVRNDKPVIDDYIFQFHYKLTTNILLMFCVLLTSINLIGNPIQCMTNLSKKDDVRKVINTYCWISSTFTYNNNPDFHQSSNINEDKIKIRYHSYYQWVPFMLFFQAITFYVPHWIWKMWEGGKIRIITNDLRGLSMDSVQERLAKQNKLVQYFIESFHMHSTYALGYIFCEIINVINICANIYVTNKFIGEYFLTYGFEVFKYNENDQNHTDPMEEIFPRLTKCNFYKYGSSGTIQKMDALCILAQNVLNEKIYLFLWIWFFMLAIMSILALLYRIAIITQIIKKTSSFNNIFKLTNNTLMMSSLFRKCQLLPLQLFTPDMWILQILYCYAVTTLFNDVNIIFVFEYINLFQVALVKNTITFVFLHTDP</sequence>